<keyword evidence="1" id="KW-0472">Membrane</keyword>
<feature type="transmembrane region" description="Helical" evidence="1">
    <location>
        <begin position="84"/>
        <end position="105"/>
    </location>
</feature>
<dbReference type="SUPFAM" id="SSF50156">
    <property type="entry name" value="PDZ domain-like"/>
    <property type="match status" value="1"/>
</dbReference>
<keyword evidence="4" id="KW-1185">Reference proteome</keyword>
<reference evidence="3" key="3">
    <citation type="submission" date="2025-09" db="UniProtKB">
        <authorList>
            <consortium name="Ensembl"/>
        </authorList>
    </citation>
    <scope>IDENTIFICATION</scope>
</reference>
<evidence type="ECO:0000259" key="2">
    <source>
        <dbReference type="PROSITE" id="PS50106"/>
    </source>
</evidence>
<dbReference type="SMART" id="SM00228">
    <property type="entry name" value="PDZ"/>
    <property type="match status" value="1"/>
</dbReference>
<dbReference type="InterPro" id="IPR051342">
    <property type="entry name" value="PDZ_scaffold"/>
</dbReference>
<evidence type="ECO:0000313" key="4">
    <source>
        <dbReference type="Proteomes" id="UP000265160"/>
    </source>
</evidence>
<dbReference type="PROSITE" id="PS50106">
    <property type="entry name" value="PDZ"/>
    <property type="match status" value="1"/>
</dbReference>
<dbReference type="Ensembl" id="ENSMZET00005006482.1">
    <property type="protein sequence ID" value="ENSMZEP00005006193.1"/>
    <property type="gene ID" value="ENSMZEG00005004783.1"/>
</dbReference>
<reference evidence="3" key="2">
    <citation type="submission" date="2025-08" db="UniProtKB">
        <authorList>
            <consortium name="Ensembl"/>
        </authorList>
    </citation>
    <scope>IDENTIFICATION</scope>
</reference>
<dbReference type="CDD" id="cd06676">
    <property type="entry name" value="PDZ13_MUPP1-like"/>
    <property type="match status" value="1"/>
</dbReference>
<keyword evidence="1" id="KW-1133">Transmembrane helix</keyword>
<dbReference type="Gene3D" id="2.30.42.10">
    <property type="match status" value="1"/>
</dbReference>
<proteinExistence type="predicted"/>
<feature type="domain" description="PDZ" evidence="2">
    <location>
        <begin position="6"/>
        <end position="87"/>
    </location>
</feature>
<name>A0A3P9B8E9_9CICH</name>
<sequence length="120" mass="12891">MTGSTDLTQKKGSEGLGFSIVGGFGSPHGDLPIYVKTGAAAADGRLKRGDQILAVNGESLQGATHEQAVAILKKQRGTVTLDVLPMWSVTPLTVSFPFFFFFFFFCHHNQPNMKETAASL</sequence>
<reference evidence="3 4" key="1">
    <citation type="journal article" date="2014" name="Nature">
        <title>The genomic substrate for adaptive radiation in African cichlid fish.</title>
        <authorList>
            <person name="Brawand D."/>
            <person name="Wagner C.E."/>
            <person name="Li Y.I."/>
            <person name="Malinsky M."/>
            <person name="Keller I."/>
            <person name="Fan S."/>
            <person name="Simakov O."/>
            <person name="Ng A.Y."/>
            <person name="Lim Z.W."/>
            <person name="Bezault E."/>
            <person name="Turner-Maier J."/>
            <person name="Johnson J."/>
            <person name="Alcazar R."/>
            <person name="Noh H.J."/>
            <person name="Russell P."/>
            <person name="Aken B."/>
            <person name="Alfoldi J."/>
            <person name="Amemiya C."/>
            <person name="Azzouzi N."/>
            <person name="Baroiller J.F."/>
            <person name="Barloy-Hubler F."/>
            <person name="Berlin A."/>
            <person name="Bloomquist R."/>
            <person name="Carleton K.L."/>
            <person name="Conte M.A."/>
            <person name="D'Cotta H."/>
            <person name="Eshel O."/>
            <person name="Gaffney L."/>
            <person name="Galibert F."/>
            <person name="Gante H.F."/>
            <person name="Gnerre S."/>
            <person name="Greuter L."/>
            <person name="Guyon R."/>
            <person name="Haddad N.S."/>
            <person name="Haerty W."/>
            <person name="Harris R.M."/>
            <person name="Hofmann H.A."/>
            <person name="Hourlier T."/>
            <person name="Hulata G."/>
            <person name="Jaffe D.B."/>
            <person name="Lara M."/>
            <person name="Lee A.P."/>
            <person name="MacCallum I."/>
            <person name="Mwaiko S."/>
            <person name="Nikaido M."/>
            <person name="Nishihara H."/>
            <person name="Ozouf-Costaz C."/>
            <person name="Penman D.J."/>
            <person name="Przybylski D."/>
            <person name="Rakotomanga M."/>
            <person name="Renn S.C.P."/>
            <person name="Ribeiro F.J."/>
            <person name="Ron M."/>
            <person name="Salzburger W."/>
            <person name="Sanchez-Pulido L."/>
            <person name="Santos M.E."/>
            <person name="Searle S."/>
            <person name="Sharpe T."/>
            <person name="Swofford R."/>
            <person name="Tan F.J."/>
            <person name="Williams L."/>
            <person name="Young S."/>
            <person name="Yin S."/>
            <person name="Okada N."/>
            <person name="Kocher T.D."/>
            <person name="Miska E.A."/>
            <person name="Lander E.S."/>
            <person name="Venkatesh B."/>
            <person name="Fernald R.D."/>
            <person name="Meyer A."/>
            <person name="Ponting C.P."/>
            <person name="Streelman J.T."/>
            <person name="Lindblad-Toh K."/>
            <person name="Seehausen O."/>
            <person name="Di Palma F."/>
        </authorList>
    </citation>
    <scope>NUCLEOTIDE SEQUENCE</scope>
</reference>
<dbReference type="InterPro" id="IPR001478">
    <property type="entry name" value="PDZ"/>
</dbReference>
<protein>
    <recommendedName>
        <fullName evidence="2">PDZ domain-containing protein</fullName>
    </recommendedName>
</protein>
<dbReference type="InterPro" id="IPR036034">
    <property type="entry name" value="PDZ_sf"/>
</dbReference>
<organism evidence="3 4">
    <name type="scientific">Maylandia zebra</name>
    <name type="common">zebra mbuna</name>
    <dbReference type="NCBI Taxonomy" id="106582"/>
    <lineage>
        <taxon>Eukaryota</taxon>
        <taxon>Metazoa</taxon>
        <taxon>Chordata</taxon>
        <taxon>Craniata</taxon>
        <taxon>Vertebrata</taxon>
        <taxon>Euteleostomi</taxon>
        <taxon>Actinopterygii</taxon>
        <taxon>Neopterygii</taxon>
        <taxon>Teleostei</taxon>
        <taxon>Neoteleostei</taxon>
        <taxon>Acanthomorphata</taxon>
        <taxon>Ovalentaria</taxon>
        <taxon>Cichlomorphae</taxon>
        <taxon>Cichliformes</taxon>
        <taxon>Cichlidae</taxon>
        <taxon>African cichlids</taxon>
        <taxon>Pseudocrenilabrinae</taxon>
        <taxon>Haplochromini</taxon>
        <taxon>Maylandia</taxon>
        <taxon>Maylandia zebra complex</taxon>
    </lineage>
</organism>
<dbReference type="Pfam" id="PF00595">
    <property type="entry name" value="PDZ"/>
    <property type="match status" value="1"/>
</dbReference>
<dbReference type="GeneTree" id="ENSGT00940000155586"/>
<dbReference type="PANTHER" id="PTHR19964">
    <property type="entry name" value="MULTIPLE PDZ DOMAIN PROTEIN"/>
    <property type="match status" value="1"/>
</dbReference>
<dbReference type="PANTHER" id="PTHR19964:SF97">
    <property type="entry name" value="PDZ DOMAIN-CONTAINING PROTEIN"/>
    <property type="match status" value="1"/>
</dbReference>
<keyword evidence="1" id="KW-0812">Transmembrane</keyword>
<dbReference type="Proteomes" id="UP000265160">
    <property type="component" value="LG23"/>
</dbReference>
<evidence type="ECO:0000313" key="3">
    <source>
        <dbReference type="Ensembl" id="ENSMZEP00005006193.1"/>
    </source>
</evidence>
<accession>A0A3P9B8E9</accession>
<evidence type="ECO:0000256" key="1">
    <source>
        <dbReference type="SAM" id="Phobius"/>
    </source>
</evidence>
<dbReference type="AlphaFoldDB" id="A0A3P9B8E9"/>